<evidence type="ECO:0000256" key="1">
    <source>
        <dbReference type="ARBA" id="ARBA00004123"/>
    </source>
</evidence>
<keyword evidence="10" id="KW-0539">Nucleus</keyword>
<evidence type="ECO:0000256" key="3">
    <source>
        <dbReference type="ARBA" id="ARBA00012551"/>
    </source>
</evidence>
<dbReference type="InterPro" id="IPR000330">
    <property type="entry name" value="SNF2_N"/>
</dbReference>
<dbReference type="SMART" id="SM00487">
    <property type="entry name" value="DEXDc"/>
    <property type="match status" value="1"/>
</dbReference>
<dbReference type="Gene3D" id="3.40.50.10810">
    <property type="entry name" value="Tandem AAA-ATPase domain"/>
    <property type="match status" value="1"/>
</dbReference>
<dbReference type="SMART" id="SM00490">
    <property type="entry name" value="HELICc"/>
    <property type="match status" value="1"/>
</dbReference>
<evidence type="ECO:0000256" key="10">
    <source>
        <dbReference type="ARBA" id="ARBA00023242"/>
    </source>
</evidence>
<evidence type="ECO:0000256" key="6">
    <source>
        <dbReference type="ARBA" id="ARBA00022806"/>
    </source>
</evidence>
<dbReference type="SUPFAM" id="SSF52540">
    <property type="entry name" value="P-loop containing nucleoside triphosphate hydrolases"/>
    <property type="match status" value="2"/>
</dbReference>
<dbReference type="Pfam" id="PF00176">
    <property type="entry name" value="SNF2-rel_dom"/>
    <property type="match status" value="1"/>
</dbReference>
<dbReference type="Pfam" id="PF00271">
    <property type="entry name" value="Helicase_C"/>
    <property type="match status" value="1"/>
</dbReference>
<dbReference type="CDD" id="cd18793">
    <property type="entry name" value="SF2_C_SNF"/>
    <property type="match status" value="1"/>
</dbReference>
<dbReference type="GO" id="GO:0006325">
    <property type="term" value="P:chromatin organization"/>
    <property type="evidence" value="ECO:0007669"/>
    <property type="project" value="UniProtKB-KW"/>
</dbReference>
<dbReference type="OrthoDB" id="448448at2759"/>
<dbReference type="InterPro" id="IPR027417">
    <property type="entry name" value="P-loop_NTPase"/>
</dbReference>
<evidence type="ECO:0000256" key="4">
    <source>
        <dbReference type="ARBA" id="ARBA00022741"/>
    </source>
</evidence>
<feature type="region of interest" description="Disordered" evidence="11">
    <location>
        <begin position="346"/>
        <end position="389"/>
    </location>
</feature>
<evidence type="ECO:0000313" key="14">
    <source>
        <dbReference type="EMBL" id="OWF43918.1"/>
    </source>
</evidence>
<evidence type="ECO:0000259" key="12">
    <source>
        <dbReference type="PROSITE" id="PS51192"/>
    </source>
</evidence>
<comment type="subcellular location">
    <subcellularLocation>
        <location evidence="1">Nucleus</location>
    </subcellularLocation>
</comment>
<dbReference type="InterPro" id="IPR014001">
    <property type="entry name" value="Helicase_ATP-bd"/>
</dbReference>
<evidence type="ECO:0000256" key="7">
    <source>
        <dbReference type="ARBA" id="ARBA00022840"/>
    </source>
</evidence>
<sequence length="1383" mass="154664">MYKSMKSKYTTNGYISCGTFGSALSGSRTRARITKAKAIAPLGSRTRARITKAKAIAPLGSRTRARITKAKAIAPLGSRTRARITKAKAIAPLGSRTRARITKAKAIAPLGSRTRARITKAKAIAPLGSRTRARITKAKAIAPLGSRTRARITKAKAIAPLGSRTRARITKAKAIAPLGSRTRARITKAKAIAPLGSRTRARITKAKAIAPLGSRTRARITKAKAIAPLGSRTRARITKAKAIAPLGSRTRARITKAKAIAPLGSRTRARITKAKAIAPLGSRTRARITKAKAIAPLGSRTRARIPEHTLASFLLFLIRSRDRSVMSKPGKGGLNSLLSYRFVKKPRPKLQHEGSTSSQDSDDTKSTSDDNSQSSDQSLGNSLQNGQSKDLMLEKTNSVTSSHSKDTIDLDETEKYWDEADGTDTLISVSVIDDRLDANTPEKSEPTTVPETPASPLSQASSPESPLFRAKPKNIRSKAMEDEASEASGSSSPWMSKDQGKLTNGSGLGAKKERKKRALPDFSDEESEEDDKGLSAEDTETLNNLKQIFPSQPHHVIQQAFLDADRIYDLAVENLIDRGKDNTKKKKRVIRMESSDSEASQEPPAKRSRRIVSSDDQEEVDSQATIINSQSQDGVVGYTTQEERIKFLSESFPTRSRRSIHRALEEKNWLVDEAAEMLDLKKKENGADIAIDISDEDEDFLSGDEAGGDSEDSLDDGADEHKTEKQMILAFFQEATLDELAGSRGCSKRKADIISKERPFKSYEDLHHKCATVKGITTDLIGGCREIIRVREVIIRLMQKCEKISAEMERVVTYLTQQDSIDESDNRIHITKQPALLNSEFQLKPFQMVGLNWLRIMHSKQINGILADEMGLGKTIQTIAFIAHLLEEGEEGPHVIIVPSSTLENWLREFSVWCPAVKVLVYYGSQEDRRVTRRSILYEDFVDFHVILTTYNMATGSVEDRSLFKKFEFHYSIFDEGHMLKNMSSLRYQNLMKIQSERRLLLTGTPLQNNLLELMSLLCFVMPDMFIGKTDHLKRMFSMITKSVDDKRSKYEAERIAHAKQIMKPFLLRRLKSEVQKQLPKKLECVEFCEMIPEQAEGYHNLVNKFQQELRESTGGPGESKGGAAMLMQLRKAANHPLLLRKHYTDKLLREMSKHIAREPSHRDRNANAQLIFEDMCVMHDFEIHKLCKFYEKYIGKYSLPVSAVDDSAKFRVLDDLLVKLKSQDDRVLIFSQFTMMMDIMEDYLKQKKYKYMRLDGSTPVPDRLQMIDKYTNNTDIFIFLLSTKAGGLGINLTAANVVIIHDIDFNPYNDKQAEDRCHRVGQKKEVSIVRLIVKDTVEEGMLRCAQEKLKLEKDITTSEGSDKESGADVASLLKEALGQGKV</sequence>
<dbReference type="PROSITE" id="PS51192">
    <property type="entry name" value="HELICASE_ATP_BIND_1"/>
    <property type="match status" value="1"/>
</dbReference>
<proteinExistence type="inferred from homology"/>
<dbReference type="InterPro" id="IPR049730">
    <property type="entry name" value="SNF2/RAD54-like_C"/>
</dbReference>
<dbReference type="GO" id="GO:0005694">
    <property type="term" value="C:chromosome"/>
    <property type="evidence" value="ECO:0007669"/>
    <property type="project" value="UniProtKB-ARBA"/>
</dbReference>
<dbReference type="GO" id="GO:0005524">
    <property type="term" value="F:ATP binding"/>
    <property type="evidence" value="ECO:0007669"/>
    <property type="project" value="UniProtKB-KW"/>
</dbReference>
<feature type="compositionally biased region" description="Polar residues" evidence="11">
    <location>
        <begin position="379"/>
        <end position="388"/>
    </location>
</feature>
<evidence type="ECO:0000256" key="11">
    <source>
        <dbReference type="SAM" id="MobiDB-lite"/>
    </source>
</evidence>
<dbReference type="PANTHER" id="PTHR10799">
    <property type="entry name" value="SNF2/RAD54 HELICASE FAMILY"/>
    <property type="match status" value="1"/>
</dbReference>
<dbReference type="GO" id="GO:0003677">
    <property type="term" value="F:DNA binding"/>
    <property type="evidence" value="ECO:0007669"/>
    <property type="project" value="UniProtKB-KW"/>
</dbReference>
<evidence type="ECO:0000313" key="15">
    <source>
        <dbReference type="Proteomes" id="UP000242188"/>
    </source>
</evidence>
<dbReference type="CDD" id="cd14279">
    <property type="entry name" value="CUE"/>
    <property type="match status" value="1"/>
</dbReference>
<keyword evidence="4" id="KW-0547">Nucleotide-binding</keyword>
<feature type="compositionally biased region" description="Acidic residues" evidence="11">
    <location>
        <begin position="522"/>
        <end position="531"/>
    </location>
</feature>
<gene>
    <name evidence="14" type="ORF">KP79_PYT06633</name>
</gene>
<feature type="domain" description="Helicase C-terminal" evidence="13">
    <location>
        <begin position="1213"/>
        <end position="1378"/>
    </location>
</feature>
<dbReference type="PROSITE" id="PS51194">
    <property type="entry name" value="HELICASE_CTER"/>
    <property type="match status" value="1"/>
</dbReference>
<keyword evidence="9" id="KW-0238">DNA-binding</keyword>
<keyword evidence="15" id="KW-1185">Reference proteome</keyword>
<evidence type="ECO:0000256" key="9">
    <source>
        <dbReference type="ARBA" id="ARBA00023125"/>
    </source>
</evidence>
<dbReference type="InterPro" id="IPR038718">
    <property type="entry name" value="SNF2-like_sf"/>
</dbReference>
<evidence type="ECO:0000256" key="5">
    <source>
        <dbReference type="ARBA" id="ARBA00022801"/>
    </source>
</evidence>
<dbReference type="GO" id="GO:0003678">
    <property type="term" value="F:DNA helicase activity"/>
    <property type="evidence" value="ECO:0007669"/>
    <property type="project" value="UniProtKB-EC"/>
</dbReference>
<dbReference type="InterPro" id="IPR001650">
    <property type="entry name" value="Helicase_C-like"/>
</dbReference>
<evidence type="ECO:0000259" key="13">
    <source>
        <dbReference type="PROSITE" id="PS51194"/>
    </source>
</evidence>
<evidence type="ECO:0000256" key="2">
    <source>
        <dbReference type="ARBA" id="ARBA00007025"/>
    </source>
</evidence>
<dbReference type="GO" id="GO:0005634">
    <property type="term" value="C:nucleus"/>
    <property type="evidence" value="ECO:0007669"/>
    <property type="project" value="UniProtKB-SubCell"/>
</dbReference>
<dbReference type="FunFam" id="3.40.50.10810:FF:000014">
    <property type="entry name" value="SWI/SNF-related matrix-associated actin-dependent regulator of chromatin subfamily A containing DEAD/H box 1"/>
    <property type="match status" value="1"/>
</dbReference>
<reference evidence="14 15" key="1">
    <citation type="journal article" date="2017" name="Nat. Ecol. Evol.">
        <title>Scallop genome provides insights into evolution of bilaterian karyotype and development.</title>
        <authorList>
            <person name="Wang S."/>
            <person name="Zhang J."/>
            <person name="Jiao W."/>
            <person name="Li J."/>
            <person name="Xun X."/>
            <person name="Sun Y."/>
            <person name="Guo X."/>
            <person name="Huan P."/>
            <person name="Dong B."/>
            <person name="Zhang L."/>
            <person name="Hu X."/>
            <person name="Sun X."/>
            <person name="Wang J."/>
            <person name="Zhao C."/>
            <person name="Wang Y."/>
            <person name="Wang D."/>
            <person name="Huang X."/>
            <person name="Wang R."/>
            <person name="Lv J."/>
            <person name="Li Y."/>
            <person name="Zhang Z."/>
            <person name="Liu B."/>
            <person name="Lu W."/>
            <person name="Hui Y."/>
            <person name="Liang J."/>
            <person name="Zhou Z."/>
            <person name="Hou R."/>
            <person name="Li X."/>
            <person name="Liu Y."/>
            <person name="Li H."/>
            <person name="Ning X."/>
            <person name="Lin Y."/>
            <person name="Zhao L."/>
            <person name="Xing Q."/>
            <person name="Dou J."/>
            <person name="Li Y."/>
            <person name="Mao J."/>
            <person name="Guo H."/>
            <person name="Dou H."/>
            <person name="Li T."/>
            <person name="Mu C."/>
            <person name="Jiang W."/>
            <person name="Fu Q."/>
            <person name="Fu X."/>
            <person name="Miao Y."/>
            <person name="Liu J."/>
            <person name="Yu Q."/>
            <person name="Li R."/>
            <person name="Liao H."/>
            <person name="Li X."/>
            <person name="Kong Y."/>
            <person name="Jiang Z."/>
            <person name="Chourrout D."/>
            <person name="Li R."/>
            <person name="Bao Z."/>
        </authorList>
    </citation>
    <scope>NUCLEOTIDE SEQUENCE [LARGE SCALE GENOMIC DNA]</scope>
    <source>
        <strain evidence="14 15">PY_sf001</strain>
    </source>
</reference>
<dbReference type="Proteomes" id="UP000242188">
    <property type="component" value="Unassembled WGS sequence"/>
</dbReference>
<name>A0A210Q5B2_MIZYE</name>
<dbReference type="CDD" id="cd17998">
    <property type="entry name" value="DEXHc_SMARCAD1"/>
    <property type="match status" value="1"/>
</dbReference>
<feature type="region of interest" description="Disordered" evidence="11">
    <location>
        <begin position="438"/>
        <end position="539"/>
    </location>
</feature>
<comment type="caution">
    <text evidence="14">The sequence shown here is derived from an EMBL/GenBank/DDBJ whole genome shotgun (WGS) entry which is preliminary data.</text>
</comment>
<keyword evidence="6 14" id="KW-0347">Helicase</keyword>
<feature type="compositionally biased region" description="Low complexity" evidence="11">
    <location>
        <begin position="369"/>
        <end position="378"/>
    </location>
</feature>
<dbReference type="EC" id="3.6.4.12" evidence="3"/>
<feature type="region of interest" description="Disordered" evidence="11">
    <location>
        <begin position="694"/>
        <end position="718"/>
    </location>
</feature>
<feature type="compositionally biased region" description="Polar residues" evidence="11">
    <location>
        <begin position="446"/>
        <end position="464"/>
    </location>
</feature>
<dbReference type="Gene3D" id="3.40.50.300">
    <property type="entry name" value="P-loop containing nucleotide triphosphate hydrolases"/>
    <property type="match status" value="1"/>
</dbReference>
<evidence type="ECO:0000256" key="8">
    <source>
        <dbReference type="ARBA" id="ARBA00022853"/>
    </source>
</evidence>
<dbReference type="EMBL" id="NEDP02004983">
    <property type="protein sequence ID" value="OWF43918.1"/>
    <property type="molecule type" value="Genomic_DNA"/>
</dbReference>
<accession>A0A210Q5B2</accession>
<feature type="domain" description="Helicase ATP-binding" evidence="12">
    <location>
        <begin position="855"/>
        <end position="1024"/>
    </location>
</feature>
<comment type="similarity">
    <text evidence="2">Belongs to the SNF2/RAD54 helicase family.</text>
</comment>
<keyword evidence="5" id="KW-0378">Hydrolase</keyword>
<feature type="region of interest" description="Disordered" evidence="11">
    <location>
        <begin position="583"/>
        <end position="623"/>
    </location>
</feature>
<protein>
    <recommendedName>
        <fullName evidence="3">DNA helicase</fullName>
        <ecNumber evidence="3">3.6.4.12</ecNumber>
    </recommendedName>
</protein>
<organism evidence="14 15">
    <name type="scientific">Mizuhopecten yessoensis</name>
    <name type="common">Japanese scallop</name>
    <name type="synonym">Patinopecten yessoensis</name>
    <dbReference type="NCBI Taxonomy" id="6573"/>
    <lineage>
        <taxon>Eukaryota</taxon>
        <taxon>Metazoa</taxon>
        <taxon>Spiralia</taxon>
        <taxon>Lophotrochozoa</taxon>
        <taxon>Mollusca</taxon>
        <taxon>Bivalvia</taxon>
        <taxon>Autobranchia</taxon>
        <taxon>Pteriomorphia</taxon>
        <taxon>Pectinida</taxon>
        <taxon>Pectinoidea</taxon>
        <taxon>Pectinidae</taxon>
        <taxon>Mizuhopecten</taxon>
    </lineage>
</organism>
<dbReference type="GO" id="GO:0016787">
    <property type="term" value="F:hydrolase activity"/>
    <property type="evidence" value="ECO:0007669"/>
    <property type="project" value="UniProtKB-KW"/>
</dbReference>
<keyword evidence="8" id="KW-0156">Chromatin regulator</keyword>
<keyword evidence="7" id="KW-0067">ATP-binding</keyword>
<dbReference type="STRING" id="6573.A0A210Q5B2"/>